<dbReference type="GO" id="GO:0004888">
    <property type="term" value="F:transmembrane signaling receptor activity"/>
    <property type="evidence" value="ECO:0007669"/>
    <property type="project" value="InterPro"/>
</dbReference>
<dbReference type="PROSITE" id="PS50111">
    <property type="entry name" value="CHEMOTAXIS_TRANSDUC_2"/>
    <property type="match status" value="1"/>
</dbReference>
<sequence length="562" mass="58082">MSFKNIPMLGKALAMLLSLAVVVIAAVAFTTTKMAKIGADYSAVISGPGVASVDMERASRQIERSESAFYKLAVAMSPQDRAKAEADLKKAQAAFTQETGEAMKALPAETKRISDMQASYVAAIDDACAPTRELADADNDAGAVRQLQDVCDPAIGQLTSTMSKVVDDTLADNAAASAAAGAETRQTIGLSWTGVIAGLGIVLALAVWMTLMFIVRPLKSLTGTMTAMTGGDLAVEVPGQDRKDEIGAMARASDIFRRGLQETEALRAQAADAERLNAEKMQAERERIADSFQSKMGVLAESFVRSSREVSEAAQSLAATAEETSRQAQVVSGAAEEAAVNVQTVAAATEEMTVSIREIDSQVTAAAGVTVEAANEAARSETDIRELSEAAEEIGAVLSLISDIASQTNLLALNATIEAARAGEAGKGFAVVASEVKQLATQTAKATGDIGAKVAQIQDATERTVASIGRIVATIGDVRSISTAIASAVGQQGAATHEIAGNTARASTGALQVTENIFGVGRAAEMTGAASTQLMGLSGTLSAQADDLQREVDAFVSQLRTA</sequence>
<feature type="domain" description="Methyl-accepting transducer" evidence="5">
    <location>
        <begin position="306"/>
        <end position="542"/>
    </location>
</feature>
<evidence type="ECO:0000256" key="3">
    <source>
        <dbReference type="PROSITE-ProRule" id="PRU00284"/>
    </source>
</evidence>
<accession>A0A1G4REV6</accession>
<evidence type="ECO:0000256" key="4">
    <source>
        <dbReference type="SAM" id="Phobius"/>
    </source>
</evidence>
<dbReference type="PROSITE" id="PS50885">
    <property type="entry name" value="HAMP"/>
    <property type="match status" value="1"/>
</dbReference>
<dbReference type="InterPro" id="IPR004089">
    <property type="entry name" value="MCPsignal_dom"/>
</dbReference>
<keyword evidence="4" id="KW-0472">Membrane</keyword>
<dbReference type="SMART" id="SM00283">
    <property type="entry name" value="MA"/>
    <property type="match status" value="1"/>
</dbReference>
<dbReference type="GO" id="GO:0006935">
    <property type="term" value="P:chemotaxis"/>
    <property type="evidence" value="ECO:0007669"/>
    <property type="project" value="InterPro"/>
</dbReference>
<dbReference type="AlphaFoldDB" id="A0A1G4REV6"/>
<evidence type="ECO:0000256" key="2">
    <source>
        <dbReference type="ARBA" id="ARBA00029447"/>
    </source>
</evidence>
<feature type="domain" description="HAMP" evidence="6">
    <location>
        <begin position="212"/>
        <end position="265"/>
    </location>
</feature>
<dbReference type="SUPFAM" id="SSF58104">
    <property type="entry name" value="Methyl-accepting chemotaxis protein (MCP) signaling domain"/>
    <property type="match status" value="1"/>
</dbReference>
<dbReference type="EMBL" id="FMTS01000002">
    <property type="protein sequence ID" value="SCW55408.1"/>
    <property type="molecule type" value="Genomic_DNA"/>
</dbReference>
<comment type="similarity">
    <text evidence="2">Belongs to the methyl-accepting chemotaxis (MCP) protein family.</text>
</comment>
<proteinExistence type="inferred from homology"/>
<protein>
    <submittedName>
        <fullName evidence="7">Methyl-accepting chemotaxis protein</fullName>
    </submittedName>
</protein>
<dbReference type="STRING" id="260084.SAMN02927928_1859"/>
<dbReference type="RefSeq" id="WP_090647366.1">
    <property type="nucleotide sequence ID" value="NZ_CBCRYE010000004.1"/>
</dbReference>
<evidence type="ECO:0000313" key="8">
    <source>
        <dbReference type="Proteomes" id="UP000199150"/>
    </source>
</evidence>
<dbReference type="InterPro" id="IPR003660">
    <property type="entry name" value="HAMP_dom"/>
</dbReference>
<dbReference type="PANTHER" id="PTHR32089:SF112">
    <property type="entry name" value="LYSOZYME-LIKE PROTEIN-RELATED"/>
    <property type="match status" value="1"/>
</dbReference>
<dbReference type="Pfam" id="PF00015">
    <property type="entry name" value="MCPsignal"/>
    <property type="match status" value="1"/>
</dbReference>
<dbReference type="Proteomes" id="UP000199150">
    <property type="component" value="Unassembled WGS sequence"/>
</dbReference>
<keyword evidence="4" id="KW-1133">Transmembrane helix</keyword>
<evidence type="ECO:0000313" key="7">
    <source>
        <dbReference type="EMBL" id="SCW55408.1"/>
    </source>
</evidence>
<evidence type="ECO:0000259" key="5">
    <source>
        <dbReference type="PROSITE" id="PS50111"/>
    </source>
</evidence>
<keyword evidence="1 3" id="KW-0807">Transducer</keyword>
<feature type="transmembrane region" description="Helical" evidence="4">
    <location>
        <begin position="192"/>
        <end position="215"/>
    </location>
</feature>
<dbReference type="PANTHER" id="PTHR32089">
    <property type="entry name" value="METHYL-ACCEPTING CHEMOTAXIS PROTEIN MCPB"/>
    <property type="match status" value="1"/>
</dbReference>
<dbReference type="Pfam" id="PF00672">
    <property type="entry name" value="HAMP"/>
    <property type="match status" value="1"/>
</dbReference>
<reference evidence="8" key="1">
    <citation type="submission" date="2016-10" db="EMBL/GenBank/DDBJ databases">
        <authorList>
            <person name="Varghese N."/>
            <person name="Submissions S."/>
        </authorList>
    </citation>
    <scope>NUCLEOTIDE SEQUENCE [LARGE SCALE GENOMIC DNA]</scope>
    <source>
        <strain evidence="8">CGMCC 1.3431</strain>
    </source>
</reference>
<dbReference type="SMART" id="SM00304">
    <property type="entry name" value="HAMP"/>
    <property type="match status" value="1"/>
</dbReference>
<keyword evidence="4" id="KW-0812">Transmembrane</keyword>
<dbReference type="GO" id="GO:0016020">
    <property type="term" value="C:membrane"/>
    <property type="evidence" value="ECO:0007669"/>
    <property type="project" value="InterPro"/>
</dbReference>
<dbReference type="CDD" id="cd06225">
    <property type="entry name" value="HAMP"/>
    <property type="match status" value="1"/>
</dbReference>
<evidence type="ECO:0000259" key="6">
    <source>
        <dbReference type="PROSITE" id="PS50885"/>
    </source>
</evidence>
<name>A0A1G4REV6_9CAUL</name>
<gene>
    <name evidence="7" type="ORF">SAMN02927928_1859</name>
</gene>
<keyword evidence="8" id="KW-1185">Reference proteome</keyword>
<dbReference type="Gene3D" id="1.10.287.950">
    <property type="entry name" value="Methyl-accepting chemotaxis protein"/>
    <property type="match status" value="1"/>
</dbReference>
<dbReference type="GO" id="GO:0007165">
    <property type="term" value="P:signal transduction"/>
    <property type="evidence" value="ECO:0007669"/>
    <property type="project" value="UniProtKB-KW"/>
</dbReference>
<dbReference type="InterPro" id="IPR004090">
    <property type="entry name" value="Chemotax_Me-accpt_rcpt"/>
</dbReference>
<dbReference type="PRINTS" id="PR00260">
    <property type="entry name" value="CHEMTRNSDUCR"/>
</dbReference>
<organism evidence="7 8">
    <name type="scientific">Asticcacaulis taihuensis</name>
    <dbReference type="NCBI Taxonomy" id="260084"/>
    <lineage>
        <taxon>Bacteria</taxon>
        <taxon>Pseudomonadati</taxon>
        <taxon>Pseudomonadota</taxon>
        <taxon>Alphaproteobacteria</taxon>
        <taxon>Caulobacterales</taxon>
        <taxon>Caulobacteraceae</taxon>
        <taxon>Asticcacaulis</taxon>
    </lineage>
</organism>
<evidence type="ECO:0000256" key="1">
    <source>
        <dbReference type="ARBA" id="ARBA00023224"/>
    </source>
</evidence>